<feature type="region of interest" description="Disordered" evidence="1">
    <location>
        <begin position="256"/>
        <end position="278"/>
    </location>
</feature>
<dbReference type="Proteomes" id="UP001218218">
    <property type="component" value="Unassembled WGS sequence"/>
</dbReference>
<feature type="compositionally biased region" description="Polar residues" evidence="1">
    <location>
        <begin position="69"/>
        <end position="85"/>
    </location>
</feature>
<sequence length="278" mass="28650">MSEKPKTSRGPYDPVFDHPNPNPIIDRAVSTQQATRMETAASMSGPSGPASSSSSSPRHGSSGRPKSPKMNNSMPTKTPAETRSSVLAPLAARVGLQNPTAASVAKGAAAPASKHVPFDGVNLRMPSHMTNGGKRRPPPCHDSMLGTEETRPECVAPVAAPGKGLPLLAGETTALPGMSVSPPLALLPENAQHSSTEPSEESDLGPFHEAQRPASISPDAKRHGYESSACLSANLPGMTPKRTSSAALNLVHHPHEAAHPASSAAAETDTDANVANCV</sequence>
<gene>
    <name evidence="2" type="ORF">DFH08DRAFT_974347</name>
</gene>
<feature type="region of interest" description="Disordered" evidence="1">
    <location>
        <begin position="100"/>
        <end position="122"/>
    </location>
</feature>
<feature type="region of interest" description="Disordered" evidence="1">
    <location>
        <begin position="1"/>
        <end position="87"/>
    </location>
</feature>
<feature type="region of interest" description="Disordered" evidence="1">
    <location>
        <begin position="190"/>
        <end position="223"/>
    </location>
</feature>
<keyword evidence="3" id="KW-1185">Reference proteome</keyword>
<evidence type="ECO:0000313" key="3">
    <source>
        <dbReference type="Proteomes" id="UP001218218"/>
    </source>
</evidence>
<evidence type="ECO:0000313" key="2">
    <source>
        <dbReference type="EMBL" id="KAJ7310663.1"/>
    </source>
</evidence>
<organism evidence="2 3">
    <name type="scientific">Mycena albidolilacea</name>
    <dbReference type="NCBI Taxonomy" id="1033008"/>
    <lineage>
        <taxon>Eukaryota</taxon>
        <taxon>Fungi</taxon>
        <taxon>Dikarya</taxon>
        <taxon>Basidiomycota</taxon>
        <taxon>Agaricomycotina</taxon>
        <taxon>Agaricomycetes</taxon>
        <taxon>Agaricomycetidae</taxon>
        <taxon>Agaricales</taxon>
        <taxon>Marasmiineae</taxon>
        <taxon>Mycenaceae</taxon>
        <taxon>Mycena</taxon>
    </lineage>
</organism>
<dbReference type="EMBL" id="JARIHO010000078">
    <property type="protein sequence ID" value="KAJ7310663.1"/>
    <property type="molecule type" value="Genomic_DNA"/>
</dbReference>
<dbReference type="AlphaFoldDB" id="A0AAD6Z7J1"/>
<name>A0AAD6Z7J1_9AGAR</name>
<feature type="compositionally biased region" description="Low complexity" evidence="1">
    <location>
        <begin position="42"/>
        <end position="65"/>
    </location>
</feature>
<feature type="compositionally biased region" description="Low complexity" evidence="1">
    <location>
        <begin position="101"/>
        <end position="112"/>
    </location>
</feature>
<reference evidence="2" key="1">
    <citation type="submission" date="2023-03" db="EMBL/GenBank/DDBJ databases">
        <title>Massive genome expansion in bonnet fungi (Mycena s.s.) driven by repeated elements and novel gene families across ecological guilds.</title>
        <authorList>
            <consortium name="Lawrence Berkeley National Laboratory"/>
            <person name="Harder C.B."/>
            <person name="Miyauchi S."/>
            <person name="Viragh M."/>
            <person name="Kuo A."/>
            <person name="Thoen E."/>
            <person name="Andreopoulos B."/>
            <person name="Lu D."/>
            <person name="Skrede I."/>
            <person name="Drula E."/>
            <person name="Henrissat B."/>
            <person name="Morin E."/>
            <person name="Kohler A."/>
            <person name="Barry K."/>
            <person name="LaButti K."/>
            <person name="Morin E."/>
            <person name="Salamov A."/>
            <person name="Lipzen A."/>
            <person name="Mereny Z."/>
            <person name="Hegedus B."/>
            <person name="Baldrian P."/>
            <person name="Stursova M."/>
            <person name="Weitz H."/>
            <person name="Taylor A."/>
            <person name="Grigoriev I.V."/>
            <person name="Nagy L.G."/>
            <person name="Martin F."/>
            <person name="Kauserud H."/>
        </authorList>
    </citation>
    <scope>NUCLEOTIDE SEQUENCE</scope>
    <source>
        <strain evidence="2">CBHHK002</strain>
    </source>
</reference>
<comment type="caution">
    <text evidence="2">The sequence shown here is derived from an EMBL/GenBank/DDBJ whole genome shotgun (WGS) entry which is preliminary data.</text>
</comment>
<protein>
    <submittedName>
        <fullName evidence="2">Uncharacterized protein</fullName>
    </submittedName>
</protein>
<accession>A0AAD6Z7J1</accession>
<proteinExistence type="predicted"/>
<evidence type="ECO:0000256" key="1">
    <source>
        <dbReference type="SAM" id="MobiDB-lite"/>
    </source>
</evidence>